<proteinExistence type="predicted"/>
<organism evidence="1 2">
    <name type="scientific">Azospirillum brasilense</name>
    <dbReference type="NCBI Taxonomy" id="192"/>
    <lineage>
        <taxon>Bacteria</taxon>
        <taxon>Pseudomonadati</taxon>
        <taxon>Pseudomonadota</taxon>
        <taxon>Alphaproteobacteria</taxon>
        <taxon>Rhodospirillales</taxon>
        <taxon>Azospirillaceae</taxon>
        <taxon>Azospirillum</taxon>
    </lineage>
</organism>
<sequence>MVRKPHPSLFAPFNAPPLLHPKPGLGPYDMCWCESGKKFKWCHMHREKEKLPAFGAQMHSLRAEMAKGYCSHPDASDEFCGEKIIRAHTVQKRVGLAAIAENGHVISVKNGVDDIEKNNGRIIPVSVGVNNASTFPGFCNHHDTSMFRSIEVGAPDFNAEVAFLLSFRALSYELFAKRAFVRSIELQRELDKGKPIDAQILIQNNLRNNKIGAERAIVEMEALKLRYDEAFRDKRYDACKYYAISLSECLPVVSCGGFLPEFSFDGLPLQRLSRGDSAFEQITFNLTVMNGRSVVVIGWMEGGGGPAHDFAKSFERILPNERADAAVRLAFAHLENTYARPSWWEALDSSAKEHAVRLMNTGFGYGRPEHRSNTLQPFSQHYVSANVTKELTNW</sequence>
<comment type="caution">
    <text evidence="1">The sequence shown here is derived from an EMBL/GenBank/DDBJ whole genome shotgun (WGS) entry which is preliminary data.</text>
</comment>
<accession>A0A6L3ARJ2</accession>
<evidence type="ECO:0000313" key="2">
    <source>
        <dbReference type="Proteomes" id="UP000476837"/>
    </source>
</evidence>
<dbReference type="SUPFAM" id="SSF103642">
    <property type="entry name" value="Sec-C motif"/>
    <property type="match status" value="1"/>
</dbReference>
<evidence type="ECO:0000313" key="1">
    <source>
        <dbReference type="EMBL" id="KAA0676150.1"/>
    </source>
</evidence>
<protein>
    <submittedName>
        <fullName evidence="1">Zinc chelation protein SecC</fullName>
    </submittedName>
</protein>
<dbReference type="Pfam" id="PF02810">
    <property type="entry name" value="SEC-C"/>
    <property type="match status" value="1"/>
</dbReference>
<name>A0A6L3ARJ2_AZOBR</name>
<dbReference type="EMBL" id="QOKV01000053">
    <property type="protein sequence ID" value="KAA0676150.1"/>
    <property type="molecule type" value="Genomic_DNA"/>
</dbReference>
<dbReference type="AlphaFoldDB" id="A0A6L3ARJ2"/>
<gene>
    <name evidence="1" type="ORF">DS837_31335</name>
</gene>
<dbReference type="Proteomes" id="UP000476837">
    <property type="component" value="Unassembled WGS sequence"/>
</dbReference>
<dbReference type="InterPro" id="IPR004027">
    <property type="entry name" value="SEC_C_motif"/>
</dbReference>
<reference evidence="1 2" key="1">
    <citation type="submission" date="2018-07" db="EMBL/GenBank/DDBJ databases">
        <title>Genome sequence of Roseomonas fauriae ATCC 49958.</title>
        <authorList>
            <person name="Sant'Anna F.H."/>
            <person name="Baldani J.I."/>
            <person name="Zilli J.E."/>
            <person name="Reis V.M."/>
            <person name="Hartmann A."/>
            <person name="Cruz L."/>
            <person name="de Souza E.M."/>
            <person name="de Oliveira Pedrosa F."/>
            <person name="Passaglia L.M.P."/>
        </authorList>
    </citation>
    <scope>NUCLEOTIDE SEQUENCE [LARGE SCALE GENOMIC DNA]</scope>
    <source>
        <strain evidence="1 2">ATCC 49958</strain>
    </source>
</reference>